<feature type="region of interest" description="Disordered" evidence="1">
    <location>
        <begin position="121"/>
        <end position="162"/>
    </location>
</feature>
<feature type="compositionally biased region" description="Basic and acidic residues" evidence="1">
    <location>
        <begin position="121"/>
        <end position="137"/>
    </location>
</feature>
<accession>J3M5L8</accession>
<evidence type="ECO:0000313" key="3">
    <source>
        <dbReference type="Proteomes" id="UP000006038"/>
    </source>
</evidence>
<dbReference type="EnsemblPlants" id="OB05G18920.1">
    <property type="protein sequence ID" value="OB05G18920.1"/>
    <property type="gene ID" value="OB05G18920"/>
</dbReference>
<dbReference type="HOGENOM" id="CLU_1637997_0_0_1"/>
<dbReference type="AlphaFoldDB" id="J3M5L8"/>
<reference evidence="2" key="1">
    <citation type="journal article" date="2013" name="Nat. Commun.">
        <title>Whole-genome sequencing of Oryza brachyantha reveals mechanisms underlying Oryza genome evolution.</title>
        <authorList>
            <person name="Chen J."/>
            <person name="Huang Q."/>
            <person name="Gao D."/>
            <person name="Wang J."/>
            <person name="Lang Y."/>
            <person name="Liu T."/>
            <person name="Li B."/>
            <person name="Bai Z."/>
            <person name="Luis Goicoechea J."/>
            <person name="Liang C."/>
            <person name="Chen C."/>
            <person name="Zhang W."/>
            <person name="Sun S."/>
            <person name="Liao Y."/>
            <person name="Zhang X."/>
            <person name="Yang L."/>
            <person name="Song C."/>
            <person name="Wang M."/>
            <person name="Shi J."/>
            <person name="Liu G."/>
            <person name="Liu J."/>
            <person name="Zhou H."/>
            <person name="Zhou W."/>
            <person name="Yu Q."/>
            <person name="An N."/>
            <person name="Chen Y."/>
            <person name="Cai Q."/>
            <person name="Wang B."/>
            <person name="Liu B."/>
            <person name="Min J."/>
            <person name="Huang Y."/>
            <person name="Wu H."/>
            <person name="Li Z."/>
            <person name="Zhang Y."/>
            <person name="Yin Y."/>
            <person name="Song W."/>
            <person name="Jiang J."/>
            <person name="Jackson S.A."/>
            <person name="Wing R.A."/>
            <person name="Wang J."/>
            <person name="Chen M."/>
        </authorList>
    </citation>
    <scope>NUCLEOTIDE SEQUENCE [LARGE SCALE GENOMIC DNA]</scope>
    <source>
        <strain evidence="2">cv. IRGC 101232</strain>
    </source>
</reference>
<evidence type="ECO:0000313" key="2">
    <source>
        <dbReference type="EnsemblPlants" id="OB05G18920.1"/>
    </source>
</evidence>
<proteinExistence type="predicted"/>
<evidence type="ECO:0000256" key="1">
    <source>
        <dbReference type="SAM" id="MobiDB-lite"/>
    </source>
</evidence>
<reference evidence="2" key="2">
    <citation type="submission" date="2013-04" db="UniProtKB">
        <authorList>
            <consortium name="EnsemblPlants"/>
        </authorList>
    </citation>
    <scope>IDENTIFICATION</scope>
</reference>
<keyword evidence="3" id="KW-1185">Reference proteome</keyword>
<dbReference type="Gramene" id="OB05G18920.1">
    <property type="protein sequence ID" value="OB05G18920.1"/>
    <property type="gene ID" value="OB05G18920"/>
</dbReference>
<name>J3M5L8_ORYBR</name>
<organism evidence="2">
    <name type="scientific">Oryza brachyantha</name>
    <name type="common">malo sina</name>
    <dbReference type="NCBI Taxonomy" id="4533"/>
    <lineage>
        <taxon>Eukaryota</taxon>
        <taxon>Viridiplantae</taxon>
        <taxon>Streptophyta</taxon>
        <taxon>Embryophyta</taxon>
        <taxon>Tracheophyta</taxon>
        <taxon>Spermatophyta</taxon>
        <taxon>Magnoliopsida</taxon>
        <taxon>Liliopsida</taxon>
        <taxon>Poales</taxon>
        <taxon>Poaceae</taxon>
        <taxon>BOP clade</taxon>
        <taxon>Oryzoideae</taxon>
        <taxon>Oryzeae</taxon>
        <taxon>Oryzinae</taxon>
        <taxon>Oryza</taxon>
    </lineage>
</organism>
<dbReference type="Proteomes" id="UP000006038">
    <property type="component" value="Chromosome 5"/>
</dbReference>
<sequence>MRCVLTDEGKILQSVHSGLCGNHASAQIPVGKVYRKGFFYPTIVSDAHELTTIDIYFWSFLGFLQGALNPDLFCSTSKKQRSSREGQWYDVNKNRNMKNGIGVEVMVLKLVKFKQTKEGGNRKAKSSLEERGKDDLVRAGSGERLTCDRMPPNYGLCRQQPS</sequence>
<protein>
    <submittedName>
        <fullName evidence="2">Uncharacterized protein</fullName>
    </submittedName>
</protein>